<evidence type="ECO:0000259" key="3">
    <source>
        <dbReference type="Pfam" id="PF13505"/>
    </source>
</evidence>
<gene>
    <name evidence="4" type="ORF">SAMN04487935_3158</name>
</gene>
<organism evidence="4 5">
    <name type="scientific">Flavobacterium noncentrifugens</name>
    <dbReference type="NCBI Taxonomy" id="1128970"/>
    <lineage>
        <taxon>Bacteria</taxon>
        <taxon>Pseudomonadati</taxon>
        <taxon>Bacteroidota</taxon>
        <taxon>Flavobacteriia</taxon>
        <taxon>Flavobacteriales</taxon>
        <taxon>Flavobacteriaceae</taxon>
        <taxon>Flavobacterium</taxon>
    </lineage>
</organism>
<accession>A0A1G9B214</accession>
<dbReference type="Proteomes" id="UP000199580">
    <property type="component" value="Unassembled WGS sequence"/>
</dbReference>
<evidence type="ECO:0000313" key="4">
    <source>
        <dbReference type="EMBL" id="SDK33582.1"/>
    </source>
</evidence>
<name>A0A1G9B214_9FLAO</name>
<dbReference type="Gene3D" id="2.40.160.20">
    <property type="match status" value="1"/>
</dbReference>
<dbReference type="STRING" id="1128970.SAMN04487935_3158"/>
<dbReference type="InterPro" id="IPR027385">
    <property type="entry name" value="Beta-barrel_OMP"/>
</dbReference>
<dbReference type="Pfam" id="PF13505">
    <property type="entry name" value="OMP_b-brl"/>
    <property type="match status" value="1"/>
</dbReference>
<evidence type="ECO:0000313" key="5">
    <source>
        <dbReference type="Proteomes" id="UP000199580"/>
    </source>
</evidence>
<dbReference type="SUPFAM" id="SSF56925">
    <property type="entry name" value="OMPA-like"/>
    <property type="match status" value="1"/>
</dbReference>
<dbReference type="EMBL" id="FNEZ01000005">
    <property type="protein sequence ID" value="SDK33582.1"/>
    <property type="molecule type" value="Genomic_DNA"/>
</dbReference>
<feature type="signal peptide" evidence="2">
    <location>
        <begin position="1"/>
        <end position="18"/>
    </location>
</feature>
<feature type="chain" id="PRO_5011523791" evidence="2">
    <location>
        <begin position="19"/>
        <end position="203"/>
    </location>
</feature>
<proteinExistence type="predicted"/>
<keyword evidence="1 2" id="KW-0732">Signal</keyword>
<dbReference type="InterPro" id="IPR011250">
    <property type="entry name" value="OMP/PagP_B-barrel"/>
</dbReference>
<evidence type="ECO:0000256" key="1">
    <source>
        <dbReference type="ARBA" id="ARBA00022729"/>
    </source>
</evidence>
<protein>
    <submittedName>
        <fullName evidence="4">Outer membrane protein beta-barrel domain-containing protein</fullName>
    </submittedName>
</protein>
<reference evidence="4 5" key="1">
    <citation type="submission" date="2016-10" db="EMBL/GenBank/DDBJ databases">
        <authorList>
            <person name="de Groot N.N."/>
        </authorList>
    </citation>
    <scope>NUCLEOTIDE SEQUENCE [LARGE SCALE GENOMIC DNA]</scope>
    <source>
        <strain evidence="4 5">CGMCC 1.10076</strain>
    </source>
</reference>
<sequence>MKKFLLLAALAVISFANAQKGTVLVMGNIGYESTKQDQVYNEATLNTFTFGPKVGYQFNDHWTVGVEANIASSKEKHAAAFPVYSFTEQKNSTFAAGAFVRYSRALSETFAVYADLGAGLQNAKTTLTQTEEFGTTSATYKGNGMYVGLTPALFINFKKSFGLNFSIGGLGYETLNQDHSVSDNRRFYFNFGKTINIGISKNF</sequence>
<feature type="domain" description="Outer membrane protein beta-barrel" evidence="3">
    <location>
        <begin position="4"/>
        <end position="157"/>
    </location>
</feature>
<evidence type="ECO:0000256" key="2">
    <source>
        <dbReference type="SAM" id="SignalP"/>
    </source>
</evidence>
<keyword evidence="5" id="KW-1185">Reference proteome</keyword>
<dbReference type="AlphaFoldDB" id="A0A1G9B214"/>
<dbReference type="RefSeq" id="WP_091397631.1">
    <property type="nucleotide sequence ID" value="NZ_BKAI01000007.1"/>
</dbReference>
<dbReference type="OrthoDB" id="952167at2"/>